<dbReference type="AlphaFoldDB" id="A0A1E8CLD3"/>
<evidence type="ECO:0000313" key="3">
    <source>
        <dbReference type="Proteomes" id="UP000175669"/>
    </source>
</evidence>
<organism evidence="2 3">
    <name type="scientific">Pseudohongiella acticola</name>
    <dbReference type="NCBI Taxonomy" id="1524254"/>
    <lineage>
        <taxon>Bacteria</taxon>
        <taxon>Pseudomonadati</taxon>
        <taxon>Pseudomonadota</taxon>
        <taxon>Gammaproteobacteria</taxon>
        <taxon>Pseudomonadales</taxon>
        <taxon>Pseudohongiellaceae</taxon>
        <taxon>Pseudohongiella</taxon>
    </lineage>
</organism>
<evidence type="ECO:0000256" key="1">
    <source>
        <dbReference type="SAM" id="SignalP"/>
    </source>
</evidence>
<sequence length="167" mass="18585">MTQRLRTHSLLILLLALVLSACVASTQNISPPPSLSQAQIQSQPLQVTKVQASPPSSVGGVSQQLTVINTGSDTYQQLELVFIPYDRYGRRQTSDIDDVGEVQVPLESALPPGQEINRTWPDVWFNHSIVCVELDRLRITLSDGQQRIYRKEAVDDMLADPDTNDCR</sequence>
<keyword evidence="3" id="KW-1185">Reference proteome</keyword>
<dbReference type="Proteomes" id="UP000175669">
    <property type="component" value="Unassembled WGS sequence"/>
</dbReference>
<feature type="chain" id="PRO_5009212170" evidence="1">
    <location>
        <begin position="25"/>
        <end position="167"/>
    </location>
</feature>
<dbReference type="EMBL" id="MASR01000001">
    <property type="protein sequence ID" value="OFE13214.1"/>
    <property type="molecule type" value="Genomic_DNA"/>
</dbReference>
<gene>
    <name evidence="2" type="ORF">PHACT_08745</name>
</gene>
<reference evidence="3" key="1">
    <citation type="submission" date="2016-07" db="EMBL/GenBank/DDBJ databases">
        <authorList>
            <person name="Florea S."/>
            <person name="Webb J.S."/>
            <person name="Jaromczyk J."/>
            <person name="Schardl C.L."/>
        </authorList>
    </citation>
    <scope>NUCLEOTIDE SEQUENCE [LARGE SCALE GENOMIC DNA]</scope>
    <source>
        <strain evidence="3">KCTC 42131</strain>
    </source>
</reference>
<feature type="signal peptide" evidence="1">
    <location>
        <begin position="1"/>
        <end position="24"/>
    </location>
</feature>
<dbReference type="STRING" id="1524254.PHACT_08745"/>
<proteinExistence type="predicted"/>
<protein>
    <submittedName>
        <fullName evidence="2">Uncharacterized protein</fullName>
    </submittedName>
</protein>
<keyword evidence="1" id="KW-0732">Signal</keyword>
<name>A0A1E8CLD3_9GAMM</name>
<dbReference type="RefSeq" id="WP_070117009.1">
    <property type="nucleotide sequence ID" value="NZ_CAXATG010000004.1"/>
</dbReference>
<dbReference type="PROSITE" id="PS51257">
    <property type="entry name" value="PROKAR_LIPOPROTEIN"/>
    <property type="match status" value="1"/>
</dbReference>
<accession>A0A1E8CLD3</accession>
<dbReference type="OrthoDB" id="1095452at2"/>
<evidence type="ECO:0000313" key="2">
    <source>
        <dbReference type="EMBL" id="OFE13214.1"/>
    </source>
</evidence>
<comment type="caution">
    <text evidence="2">The sequence shown here is derived from an EMBL/GenBank/DDBJ whole genome shotgun (WGS) entry which is preliminary data.</text>
</comment>